<feature type="compositionally biased region" description="Polar residues" evidence="10">
    <location>
        <begin position="326"/>
        <end position="347"/>
    </location>
</feature>
<dbReference type="SMART" id="SM00066">
    <property type="entry name" value="GAL4"/>
    <property type="match status" value="1"/>
</dbReference>
<keyword evidence="7" id="KW-0804">Transcription</keyword>
<evidence type="ECO:0000313" key="13">
    <source>
        <dbReference type="Proteomes" id="UP000785200"/>
    </source>
</evidence>
<dbReference type="CDD" id="cd12148">
    <property type="entry name" value="fungal_TF_MHR"/>
    <property type="match status" value="1"/>
</dbReference>
<evidence type="ECO:0000256" key="5">
    <source>
        <dbReference type="ARBA" id="ARBA00023015"/>
    </source>
</evidence>
<keyword evidence="5" id="KW-0805">Transcription regulation</keyword>
<dbReference type="SMART" id="SM00906">
    <property type="entry name" value="Fungal_trans"/>
    <property type="match status" value="1"/>
</dbReference>
<evidence type="ECO:0000256" key="10">
    <source>
        <dbReference type="SAM" id="MobiDB-lite"/>
    </source>
</evidence>
<dbReference type="PROSITE" id="PS00463">
    <property type="entry name" value="ZN2_CY6_FUNGAL_1"/>
    <property type="match status" value="1"/>
</dbReference>
<dbReference type="Proteomes" id="UP000785200">
    <property type="component" value="Unassembled WGS sequence"/>
</dbReference>
<feature type="region of interest" description="Disordered" evidence="10">
    <location>
        <begin position="307"/>
        <end position="351"/>
    </location>
</feature>
<comment type="subcellular location">
    <subcellularLocation>
        <location evidence="1">Nucleus</location>
    </subcellularLocation>
</comment>
<dbReference type="Pfam" id="PF04082">
    <property type="entry name" value="Fungal_trans"/>
    <property type="match status" value="1"/>
</dbReference>
<dbReference type="CDD" id="cd00067">
    <property type="entry name" value="GAL4"/>
    <property type="match status" value="1"/>
</dbReference>
<dbReference type="Gene3D" id="3.30.2040.10">
    <property type="entry name" value="PSTPO5379-like domain"/>
    <property type="match status" value="1"/>
</dbReference>
<dbReference type="FunFam" id="3.30.2040.10:FF:000001">
    <property type="entry name" value="D-glutamate cyclase, mitochondrial"/>
    <property type="match status" value="1"/>
</dbReference>
<dbReference type="SUPFAM" id="SSF57701">
    <property type="entry name" value="Zn2/Cys6 DNA-binding domain"/>
    <property type="match status" value="1"/>
</dbReference>
<evidence type="ECO:0000256" key="8">
    <source>
        <dbReference type="ARBA" id="ARBA00023239"/>
    </source>
</evidence>
<feature type="region of interest" description="Disordered" evidence="10">
    <location>
        <begin position="520"/>
        <end position="546"/>
    </location>
</feature>
<keyword evidence="8" id="KW-0456">Lyase</keyword>
<dbReference type="InterPro" id="IPR007219">
    <property type="entry name" value="XnlR_reg_dom"/>
</dbReference>
<dbReference type="GO" id="GO:0006351">
    <property type="term" value="P:DNA-templated transcription"/>
    <property type="evidence" value="ECO:0007669"/>
    <property type="project" value="InterPro"/>
</dbReference>
<dbReference type="InterPro" id="IPR036864">
    <property type="entry name" value="Zn2-C6_fun-type_DNA-bd_sf"/>
</dbReference>
<evidence type="ECO:0000256" key="4">
    <source>
        <dbReference type="ARBA" id="ARBA00022833"/>
    </source>
</evidence>
<keyword evidence="3" id="KW-0479">Metal-binding</keyword>
<dbReference type="EMBL" id="VNKQ01000020">
    <property type="protein sequence ID" value="KAG0645001.1"/>
    <property type="molecule type" value="Genomic_DNA"/>
</dbReference>
<dbReference type="OrthoDB" id="4161332at2759"/>
<dbReference type="InterPro" id="IPR038021">
    <property type="entry name" value="Putative_hydro-lyase"/>
</dbReference>
<dbReference type="Gene3D" id="3.40.1640.10">
    <property type="entry name" value="PSTPO5379-like"/>
    <property type="match status" value="1"/>
</dbReference>
<feature type="compositionally biased region" description="Polar residues" evidence="10">
    <location>
        <begin position="466"/>
        <end position="481"/>
    </location>
</feature>
<comment type="similarity">
    <text evidence="2">Belongs to the D-glutamate cyclase family.</text>
</comment>
<dbReference type="Pfam" id="PF00172">
    <property type="entry name" value="Zn_clus"/>
    <property type="match status" value="1"/>
</dbReference>
<dbReference type="Gene3D" id="4.10.240.10">
    <property type="entry name" value="Zn(2)-C6 fungal-type DNA-binding domain"/>
    <property type="match status" value="1"/>
</dbReference>
<accession>A0A9P6SPE1</accession>
<dbReference type="GO" id="GO:0016829">
    <property type="term" value="F:lyase activity"/>
    <property type="evidence" value="ECO:0007669"/>
    <property type="project" value="UniProtKB-KW"/>
</dbReference>
<dbReference type="GO" id="GO:0005634">
    <property type="term" value="C:nucleus"/>
    <property type="evidence" value="ECO:0007669"/>
    <property type="project" value="UniProtKB-SubCell"/>
</dbReference>
<name>A0A9P6SPE1_9HELO</name>
<dbReference type="GO" id="GO:0008270">
    <property type="term" value="F:zinc ion binding"/>
    <property type="evidence" value="ECO:0007669"/>
    <property type="project" value="InterPro"/>
</dbReference>
<evidence type="ECO:0000256" key="1">
    <source>
        <dbReference type="ARBA" id="ARBA00004123"/>
    </source>
</evidence>
<keyword evidence="6" id="KW-0238">DNA-binding</keyword>
<keyword evidence="9" id="KW-0539">Nucleus</keyword>
<keyword evidence="4" id="KW-0862">Zinc</keyword>
<dbReference type="PROSITE" id="PS50048">
    <property type="entry name" value="ZN2_CY6_FUNGAL_2"/>
    <property type="match status" value="1"/>
</dbReference>
<feature type="region of interest" description="Disordered" evidence="10">
    <location>
        <begin position="466"/>
        <end position="499"/>
    </location>
</feature>
<dbReference type="GO" id="GO:0003677">
    <property type="term" value="F:DNA binding"/>
    <property type="evidence" value="ECO:0007669"/>
    <property type="project" value="UniProtKB-KW"/>
</dbReference>
<evidence type="ECO:0000313" key="12">
    <source>
        <dbReference type="EMBL" id="KAG0645001.1"/>
    </source>
</evidence>
<dbReference type="InterPro" id="IPR001138">
    <property type="entry name" value="Zn2Cys6_DnaBD"/>
</dbReference>
<dbReference type="SUPFAM" id="SSF160920">
    <property type="entry name" value="PSTPO5379-like"/>
    <property type="match status" value="1"/>
</dbReference>
<dbReference type="AlphaFoldDB" id="A0A9P6SPE1"/>
<evidence type="ECO:0000259" key="11">
    <source>
        <dbReference type="PROSITE" id="PS50048"/>
    </source>
</evidence>
<protein>
    <submittedName>
        <fullName evidence="12">Transcriptional regulatory</fullName>
    </submittedName>
</protein>
<evidence type="ECO:0000256" key="9">
    <source>
        <dbReference type="ARBA" id="ARBA00023242"/>
    </source>
</evidence>
<evidence type="ECO:0000256" key="2">
    <source>
        <dbReference type="ARBA" id="ARBA00007896"/>
    </source>
</evidence>
<organism evidence="12 13">
    <name type="scientific">Hyphodiscus hymeniophilus</name>
    <dbReference type="NCBI Taxonomy" id="353542"/>
    <lineage>
        <taxon>Eukaryota</taxon>
        <taxon>Fungi</taxon>
        <taxon>Dikarya</taxon>
        <taxon>Ascomycota</taxon>
        <taxon>Pezizomycotina</taxon>
        <taxon>Leotiomycetes</taxon>
        <taxon>Helotiales</taxon>
        <taxon>Hyphodiscaceae</taxon>
        <taxon>Hyphodiscus</taxon>
    </lineage>
</organism>
<dbReference type="InterPro" id="IPR051615">
    <property type="entry name" value="Transcr_Regulatory_Elem"/>
</dbReference>
<dbReference type="InterPro" id="IPR009906">
    <property type="entry name" value="D-Glu_cyclase"/>
</dbReference>
<keyword evidence="13" id="KW-1185">Reference proteome</keyword>
<dbReference type="Pfam" id="PF07286">
    <property type="entry name" value="D-Glu_cyclase"/>
    <property type="match status" value="1"/>
</dbReference>
<proteinExistence type="inferred from homology"/>
<feature type="domain" description="Zn(2)-C6 fungal-type" evidence="11">
    <location>
        <begin position="387"/>
        <end position="415"/>
    </location>
</feature>
<gene>
    <name evidence="12" type="ORF">D0Z07_9150</name>
</gene>
<evidence type="ECO:0000256" key="7">
    <source>
        <dbReference type="ARBA" id="ARBA00023163"/>
    </source>
</evidence>
<dbReference type="PANTHER" id="PTHR31313">
    <property type="entry name" value="TY1 ENHANCER ACTIVATOR"/>
    <property type="match status" value="1"/>
</dbReference>
<sequence>MSPSAQIITTSSTLEPKYKASTLSLKSGAHVRAACRGGSYKNTTSGLAPTYLQANLIILPSCYADDFRLLCARNPVPCPLLAESEATGSFSSVKSWIAGLGGNGVISGVDIRQDAPKYMVYKDSRLVKFQCDDIVEEWTEDHVAFFIGCSYSFESALTDAGLPPRHTVMNRVSPMYRTNIPLCPAGVFSGSTYVVSMRPYKKSEIEAARSITRPFISTHGEPVGWGWEAVERLGIKDIDLPEWGDSPLTLDGRSLGDVIGDEENIPVFWGCGVTPQEAVMRSGLEGTIMAHAPGHMLVLDARDWDISPTEHPRSSQPYHEAVTDAAQFQSSSRQAHYTTDVSGSSQPYHDPLTHTYAAEFQSSSRQARTNMNPPADEAMEVRVFQTSCERCRKRKIKCDRTQPCSKCKKANVECVPIGSGEKQRPVSRGYVQALEGQIASLEKFITKLIAVDASKRDEMLANFSISSGHLQTQPAAPSQQGKETEATTEAIPFRSRSGHLRKLKDGKATEFYGATSFFQISPSEDQDGPAASNEVPPSEMSPTSNALLPTLSNSADYVEDPEFLAFSPQSDICRHLMATFFQSQYQYHMCLYREYFLRDMDAGSGPYYSDLLMYAICSMGALASQEVALRELSDVFFNRAQELLYGSALESPNLTTLQALILLGHREIGHGKTSKGWLFSGMAFRLAHEMGLHLDPNNWNGSADSRIEREILRRTYWAAFVADKQLSLYFGRPPALYPGESDVRDTIRIPYPPEWTSLLNTYIMDGTSETAYEDGFALVAAFVQQVELCKILHRMITEVFENRNASTDETVLAKSVQEIHVSLTKWLTDLPAKIHWNQWFVGPVPPLVLHLHMLYHTAMIILHRPPRQLFKDPKTKTSTDVEICYESLDSIIKLLRIYSRHYQYSPLPLTFVHILASTASIILMKRYLNDLPWDDALISRPLDHVLEAVDGISPTWPAAKQVRGVIKTAMEKSNKNDSRNDSRNDSPDSFDFMAGLADNVNFDVNLDMAFEDDANVGLFDPEEFLGEDLLWDGDFNQSNDWAAAPP</sequence>
<dbReference type="GO" id="GO:0000981">
    <property type="term" value="F:DNA-binding transcription factor activity, RNA polymerase II-specific"/>
    <property type="evidence" value="ECO:0007669"/>
    <property type="project" value="InterPro"/>
</dbReference>
<evidence type="ECO:0000256" key="3">
    <source>
        <dbReference type="ARBA" id="ARBA00022723"/>
    </source>
</evidence>
<reference evidence="12" key="1">
    <citation type="submission" date="2019-07" db="EMBL/GenBank/DDBJ databases">
        <title>Hyphodiscus hymeniophilus genome sequencing and assembly.</title>
        <authorList>
            <person name="Kramer G."/>
            <person name="Nodwell J."/>
        </authorList>
    </citation>
    <scope>NUCLEOTIDE SEQUENCE</scope>
    <source>
        <strain evidence="12">ATCC 34498</strain>
    </source>
</reference>
<dbReference type="PANTHER" id="PTHR31313:SF81">
    <property type="entry name" value="TY1 ENHANCER ACTIVATOR"/>
    <property type="match status" value="1"/>
</dbReference>
<evidence type="ECO:0000256" key="6">
    <source>
        <dbReference type="ARBA" id="ARBA00023125"/>
    </source>
</evidence>
<comment type="caution">
    <text evidence="12">The sequence shown here is derived from an EMBL/GenBank/DDBJ whole genome shotgun (WGS) entry which is preliminary data.</text>
</comment>